<dbReference type="InterPro" id="IPR002048">
    <property type="entry name" value="EF_hand_dom"/>
</dbReference>
<evidence type="ECO:0000259" key="3">
    <source>
        <dbReference type="PROSITE" id="PS50222"/>
    </source>
</evidence>
<feature type="domain" description="EF-hand" evidence="3">
    <location>
        <begin position="84"/>
        <end position="119"/>
    </location>
</feature>
<feature type="domain" description="EF-hand" evidence="3">
    <location>
        <begin position="8"/>
        <end position="43"/>
    </location>
</feature>
<proteinExistence type="evidence at transcript level"/>
<name>A0A650BY84_DEMBR</name>
<dbReference type="SMART" id="SM00054">
    <property type="entry name" value="EFh"/>
    <property type="match status" value="4"/>
</dbReference>
<evidence type="ECO:0000256" key="2">
    <source>
        <dbReference type="ARBA" id="ARBA00022837"/>
    </source>
</evidence>
<feature type="domain" description="EF-hand" evidence="3">
    <location>
        <begin position="120"/>
        <end position="152"/>
    </location>
</feature>
<dbReference type="FunFam" id="1.10.238.10:FF:000003">
    <property type="entry name" value="Calmodulin A"/>
    <property type="match status" value="1"/>
</dbReference>
<dbReference type="Pfam" id="PF13499">
    <property type="entry name" value="EF-hand_7"/>
    <property type="match status" value="2"/>
</dbReference>
<dbReference type="PROSITE" id="PS00018">
    <property type="entry name" value="EF_HAND_1"/>
    <property type="match status" value="2"/>
</dbReference>
<dbReference type="PROSITE" id="PS50222">
    <property type="entry name" value="EF_HAND_2"/>
    <property type="match status" value="4"/>
</dbReference>
<dbReference type="PANTHER" id="PTHR23048:SF0">
    <property type="entry name" value="CALMODULIN LIKE 3"/>
    <property type="match status" value="1"/>
</dbReference>
<dbReference type="EMBL" id="MK343740">
    <property type="protein sequence ID" value="QGQ62245.1"/>
    <property type="molecule type" value="mRNA"/>
</dbReference>
<dbReference type="GO" id="GO:0005509">
    <property type="term" value="F:calcium ion binding"/>
    <property type="evidence" value="ECO:0007669"/>
    <property type="project" value="InterPro"/>
</dbReference>
<protein>
    <submittedName>
        <fullName evidence="4">Troponin C</fullName>
    </submittedName>
</protein>
<keyword evidence="2" id="KW-0106">Calcium</keyword>
<feature type="domain" description="EF-hand" evidence="3">
    <location>
        <begin position="44"/>
        <end position="79"/>
    </location>
</feature>
<dbReference type="SUPFAM" id="SSF47473">
    <property type="entry name" value="EF-hand"/>
    <property type="match status" value="1"/>
</dbReference>
<dbReference type="AlphaFoldDB" id="A0A650BY84"/>
<accession>A0A650BY84</accession>
<dbReference type="CDD" id="cd00051">
    <property type="entry name" value="EFh"/>
    <property type="match status" value="1"/>
</dbReference>
<dbReference type="Gene3D" id="1.10.238.10">
    <property type="entry name" value="EF-hand"/>
    <property type="match status" value="2"/>
</dbReference>
<dbReference type="InterPro" id="IPR011992">
    <property type="entry name" value="EF-hand-dom_pair"/>
</dbReference>
<evidence type="ECO:0000313" key="4">
    <source>
        <dbReference type="EMBL" id="QGQ62245.1"/>
    </source>
</evidence>
<keyword evidence="1" id="KW-0677">Repeat</keyword>
<organism evidence="4">
    <name type="scientific">Demodex brevis</name>
    <name type="common">Face mite</name>
    <dbReference type="NCBI Taxonomy" id="574145"/>
    <lineage>
        <taxon>Eukaryota</taxon>
        <taxon>Metazoa</taxon>
        <taxon>Ecdysozoa</taxon>
        <taxon>Arthropoda</taxon>
        <taxon>Chelicerata</taxon>
        <taxon>Arachnida</taxon>
        <taxon>Acari</taxon>
        <taxon>Acariformes</taxon>
        <taxon>Trombidiformes</taxon>
        <taxon>Prostigmata</taxon>
        <taxon>Eleutherengona</taxon>
        <taxon>Raphignathae</taxon>
        <taxon>Cheyletoidea</taxon>
        <taxon>Demodicidae</taxon>
        <taxon>Demodex</taxon>
    </lineage>
</organism>
<sequence>MADDLTKEQVQMLRKAFDMFDREKKGYIACNMVSTILRTLGQTFEESDLQQLIVEIDADGSGQLEFDEFLTLTARFLVEEDAEAMQEELREAFRLYDKEGNGYIKTSDLREILRALDDKLTADELDEMIAEIDTDGSGTVDFDEFMEMMTGD</sequence>
<reference evidence="4" key="1">
    <citation type="journal article" date="2019" name="Parasitol. Res.">
        <title>De novo transcriptome sequencing and differential gene expression analysis of two parasitic human Demodex species.</title>
        <authorList>
            <person name="Hu L."/>
            <person name="Zhao Y."/>
            <person name="Niu D."/>
            <person name="Gong X."/>
            <person name="Yang R."/>
        </authorList>
    </citation>
    <scope>NUCLEOTIDE SEQUENCE</scope>
    <source>
        <strain evidence="4">Db1</strain>
    </source>
</reference>
<dbReference type="PANTHER" id="PTHR23048">
    <property type="entry name" value="MYOSIN LIGHT CHAIN 1, 3"/>
    <property type="match status" value="1"/>
</dbReference>
<dbReference type="InterPro" id="IPR018247">
    <property type="entry name" value="EF_Hand_1_Ca_BS"/>
</dbReference>
<dbReference type="InterPro" id="IPR050230">
    <property type="entry name" value="CALM/Myosin/TropC-like"/>
</dbReference>
<evidence type="ECO:0000256" key="1">
    <source>
        <dbReference type="ARBA" id="ARBA00022737"/>
    </source>
</evidence>
<dbReference type="GO" id="GO:0016460">
    <property type="term" value="C:myosin II complex"/>
    <property type="evidence" value="ECO:0007669"/>
    <property type="project" value="TreeGrafter"/>
</dbReference>